<dbReference type="GO" id="GO:0035006">
    <property type="term" value="P:melanization defense response"/>
    <property type="evidence" value="ECO:0007669"/>
    <property type="project" value="UniProtKB-ARBA"/>
</dbReference>
<dbReference type="GO" id="GO:0001667">
    <property type="term" value="P:ameboidal-type cell migration"/>
    <property type="evidence" value="ECO:0007669"/>
    <property type="project" value="UniProtKB-ARBA"/>
</dbReference>
<dbReference type="AlphaFoldDB" id="A0A6A0H7I8"/>
<organism evidence="3">
    <name type="scientific">Hyalella azteca</name>
    <name type="common">Amphipod</name>
    <dbReference type="NCBI Taxonomy" id="294128"/>
    <lineage>
        <taxon>Eukaryota</taxon>
        <taxon>Metazoa</taxon>
        <taxon>Ecdysozoa</taxon>
        <taxon>Arthropoda</taxon>
        <taxon>Crustacea</taxon>
        <taxon>Multicrustacea</taxon>
        <taxon>Malacostraca</taxon>
        <taxon>Eumalacostraca</taxon>
        <taxon>Peracarida</taxon>
        <taxon>Amphipoda</taxon>
        <taxon>Senticaudata</taxon>
        <taxon>Talitrida</taxon>
        <taxon>Talitroidea</taxon>
        <taxon>Hyalellidae</taxon>
        <taxon>Hyalella</taxon>
    </lineage>
</organism>
<evidence type="ECO:0000313" key="3">
    <source>
        <dbReference type="EMBL" id="KAA0201672.1"/>
    </source>
</evidence>
<reference evidence="3" key="1">
    <citation type="submission" date="2014-08" db="EMBL/GenBank/DDBJ databases">
        <authorList>
            <person name="Murali S."/>
            <person name="Richards S."/>
            <person name="Bandaranaike D."/>
            <person name="Bellair M."/>
            <person name="Blankenburg K."/>
            <person name="Chao H."/>
            <person name="Dinh H."/>
            <person name="Doddapaneni H."/>
            <person name="Dugan-Rocha S."/>
            <person name="Elkadiri S."/>
            <person name="Gnanaolivu R."/>
            <person name="Hughes D."/>
            <person name="Lee S."/>
            <person name="Li M."/>
            <person name="Ming W."/>
            <person name="Munidasa M."/>
            <person name="Muniz J."/>
            <person name="Nguyen L."/>
            <person name="Osuji N."/>
            <person name="Pu L.-L."/>
            <person name="Puazo M."/>
            <person name="Skinner E."/>
            <person name="Qu C."/>
            <person name="Quiroz J."/>
            <person name="Raj R."/>
            <person name="Weissenberger G."/>
            <person name="Xin Y."/>
            <person name="Zou X."/>
            <person name="Han Y."/>
            <person name="Worley K."/>
            <person name="Muzny D."/>
            <person name="Gibbs R."/>
        </authorList>
    </citation>
    <scope>NUCLEOTIDE SEQUENCE</scope>
    <source>
        <strain evidence="3">HAZT.00-mixed</strain>
        <tissue evidence="3">Whole organism</tissue>
    </source>
</reference>
<dbReference type="PRINTS" id="PR00449">
    <property type="entry name" value="RASTRNSFRMNG"/>
</dbReference>
<dbReference type="InterPro" id="IPR001806">
    <property type="entry name" value="Small_GTPase"/>
</dbReference>
<dbReference type="GO" id="GO:0022412">
    <property type="term" value="P:cellular process involved in reproduction in multicellular organism"/>
    <property type="evidence" value="ECO:0007669"/>
    <property type="project" value="UniProtKB-ARBA"/>
</dbReference>
<dbReference type="Proteomes" id="UP000711488">
    <property type="component" value="Unassembled WGS sequence"/>
</dbReference>
<dbReference type="Gene3D" id="3.40.50.300">
    <property type="entry name" value="P-loop containing nucleotide triphosphate hydrolases"/>
    <property type="match status" value="2"/>
</dbReference>
<dbReference type="GO" id="GO:0003924">
    <property type="term" value="F:GTPase activity"/>
    <property type="evidence" value="ECO:0007669"/>
    <property type="project" value="InterPro"/>
</dbReference>
<dbReference type="SMART" id="SM00174">
    <property type="entry name" value="RHO"/>
    <property type="match status" value="1"/>
</dbReference>
<dbReference type="SMART" id="SM00175">
    <property type="entry name" value="RAB"/>
    <property type="match status" value="1"/>
</dbReference>
<dbReference type="GO" id="GO:0007264">
    <property type="term" value="P:small GTPase-mediated signal transduction"/>
    <property type="evidence" value="ECO:0007669"/>
    <property type="project" value="InterPro"/>
</dbReference>
<dbReference type="GO" id="GO:0035099">
    <property type="term" value="P:hemocyte migration"/>
    <property type="evidence" value="ECO:0007669"/>
    <property type="project" value="UniProtKB-ARBA"/>
</dbReference>
<feature type="non-terminal residue" evidence="3">
    <location>
        <position position="149"/>
    </location>
</feature>
<dbReference type="SMART" id="SM00173">
    <property type="entry name" value="RAS"/>
    <property type="match status" value="1"/>
</dbReference>
<accession>A0A6A0H7I8</accession>
<dbReference type="OrthoDB" id="8830751at2759"/>
<dbReference type="GO" id="GO:0003006">
    <property type="term" value="P:developmental process involved in reproduction"/>
    <property type="evidence" value="ECO:0007669"/>
    <property type="project" value="UniProtKB-ARBA"/>
</dbReference>
<reference evidence="3" key="3">
    <citation type="submission" date="2019-06" db="EMBL/GenBank/DDBJ databases">
        <authorList>
            <person name="Poynton C."/>
            <person name="Hasenbein S."/>
            <person name="Benoit J.B."/>
            <person name="Sepulveda M.S."/>
            <person name="Poelchau M.F."/>
            <person name="Murali S.C."/>
            <person name="Chen S."/>
            <person name="Glastad K.M."/>
            <person name="Werren J.H."/>
            <person name="Vineis J.H."/>
            <person name="Bowen J.L."/>
            <person name="Friedrich M."/>
            <person name="Jones J."/>
            <person name="Robertson H.M."/>
            <person name="Feyereisen R."/>
            <person name="Mechler-Hickson A."/>
            <person name="Mathers N."/>
            <person name="Lee C.E."/>
            <person name="Colbourne J.K."/>
            <person name="Biales A."/>
            <person name="Johnston J.S."/>
            <person name="Wellborn G.A."/>
            <person name="Rosendale A.J."/>
            <person name="Cridge A.G."/>
            <person name="Munoz-Torres M.C."/>
            <person name="Bain P.A."/>
            <person name="Manny A.R."/>
            <person name="Major K.M."/>
            <person name="Lambert F.N."/>
            <person name="Vulpe C.D."/>
            <person name="Tuck P."/>
            <person name="Blalock B.J."/>
            <person name="Lin Y.-Y."/>
            <person name="Smith M.E."/>
            <person name="Ochoa-Acuna H."/>
            <person name="Chen M.-J.M."/>
            <person name="Childers C.P."/>
            <person name="Qu J."/>
            <person name="Dugan S."/>
            <person name="Lee S.L."/>
            <person name="Chao H."/>
            <person name="Dinh H."/>
            <person name="Han Y."/>
            <person name="Doddapaneni H."/>
            <person name="Worley K.C."/>
            <person name="Muzny D.M."/>
            <person name="Gibbs R.A."/>
            <person name="Richards S."/>
        </authorList>
    </citation>
    <scope>NUCLEOTIDE SEQUENCE</scope>
    <source>
        <strain evidence="3">HAZT.00-mixed</strain>
        <tissue evidence="3">Whole organism</tissue>
    </source>
</reference>
<gene>
    <name evidence="3" type="ORF">HAZT_HAZT006246</name>
</gene>
<dbReference type="InterPro" id="IPR003578">
    <property type="entry name" value="Small_GTPase_Rho"/>
</dbReference>
<proteinExistence type="predicted"/>
<evidence type="ECO:0000256" key="2">
    <source>
        <dbReference type="ARBA" id="ARBA00023134"/>
    </source>
</evidence>
<protein>
    <submittedName>
        <fullName evidence="3">Uncharacterized protein</fullName>
    </submittedName>
</protein>
<name>A0A6A0H7I8_HYAAZ</name>
<sequence length="149" mass="16303">MTRKTICPATGKDMKVNVVGDGAVGKNCLLTTYIVGVFPEEYVPIVFEQYKHEEIIGDTTYVITYWVSAGQEDYDSKVDTRSTKKDLRGTKGLSSELGENLCRKKGLLQYLECSALTQEGLKEVFEAAALAAAAPNPLEFKKSSGACCF</sequence>
<keyword evidence="2" id="KW-0342">GTP-binding</keyword>
<dbReference type="InterPro" id="IPR027417">
    <property type="entry name" value="P-loop_NTPase"/>
</dbReference>
<evidence type="ECO:0000256" key="1">
    <source>
        <dbReference type="ARBA" id="ARBA00022741"/>
    </source>
</evidence>
<dbReference type="PANTHER" id="PTHR24072">
    <property type="entry name" value="RHO FAMILY GTPASE"/>
    <property type="match status" value="1"/>
</dbReference>
<dbReference type="SUPFAM" id="SSF52540">
    <property type="entry name" value="P-loop containing nucleoside triphosphate hydrolases"/>
    <property type="match status" value="1"/>
</dbReference>
<dbReference type="EMBL" id="JQDR03005174">
    <property type="protein sequence ID" value="KAA0201672.1"/>
    <property type="molecule type" value="Genomic_DNA"/>
</dbReference>
<dbReference type="Pfam" id="PF00071">
    <property type="entry name" value="Ras"/>
    <property type="match status" value="2"/>
</dbReference>
<keyword evidence="1" id="KW-0547">Nucleotide-binding</keyword>
<reference evidence="3" key="2">
    <citation type="journal article" date="2018" name="Environ. Sci. Technol.">
        <title>The Toxicogenome of Hyalella azteca: A Model for Sediment Ecotoxicology and Evolutionary Toxicology.</title>
        <authorList>
            <person name="Poynton H.C."/>
            <person name="Hasenbein S."/>
            <person name="Benoit J.B."/>
            <person name="Sepulveda M.S."/>
            <person name="Poelchau M.F."/>
            <person name="Hughes D.S.T."/>
            <person name="Murali S.C."/>
            <person name="Chen S."/>
            <person name="Glastad K.M."/>
            <person name="Goodisman M.A.D."/>
            <person name="Werren J.H."/>
            <person name="Vineis J.H."/>
            <person name="Bowen J.L."/>
            <person name="Friedrich M."/>
            <person name="Jones J."/>
            <person name="Robertson H.M."/>
            <person name="Feyereisen R."/>
            <person name="Mechler-Hickson A."/>
            <person name="Mathers N."/>
            <person name="Lee C.E."/>
            <person name="Colbourne J.K."/>
            <person name="Biales A."/>
            <person name="Johnston J.S."/>
            <person name="Wellborn G.A."/>
            <person name="Rosendale A.J."/>
            <person name="Cridge A.G."/>
            <person name="Munoz-Torres M.C."/>
            <person name="Bain P.A."/>
            <person name="Manny A.R."/>
            <person name="Major K.M."/>
            <person name="Lambert F.N."/>
            <person name="Vulpe C.D."/>
            <person name="Tuck P."/>
            <person name="Blalock B.J."/>
            <person name="Lin Y.Y."/>
            <person name="Smith M.E."/>
            <person name="Ochoa-Acuna H."/>
            <person name="Chen M.M."/>
            <person name="Childers C.P."/>
            <person name="Qu J."/>
            <person name="Dugan S."/>
            <person name="Lee S.L."/>
            <person name="Chao H."/>
            <person name="Dinh H."/>
            <person name="Han Y."/>
            <person name="Doddapaneni H."/>
            <person name="Worley K.C."/>
            <person name="Muzny D.M."/>
            <person name="Gibbs R.A."/>
            <person name="Richards S."/>
        </authorList>
    </citation>
    <scope>NUCLEOTIDE SEQUENCE</scope>
    <source>
        <strain evidence="3">HAZT.00-mixed</strain>
        <tissue evidence="3">Whole organism</tissue>
    </source>
</reference>
<dbReference type="GO" id="GO:0005525">
    <property type="term" value="F:GTP binding"/>
    <property type="evidence" value="ECO:0007669"/>
    <property type="project" value="UniProtKB-KW"/>
</dbReference>
<comment type="caution">
    <text evidence="3">The sequence shown here is derived from an EMBL/GenBank/DDBJ whole genome shotgun (WGS) entry which is preliminary data.</text>
</comment>